<feature type="domain" description="Tetracyclin repressor-like C-terminal group 31" evidence="1">
    <location>
        <begin position="85"/>
        <end position="187"/>
    </location>
</feature>
<accession>A0A560WDB8</accession>
<keyword evidence="3" id="KW-1185">Reference proteome</keyword>
<dbReference type="SUPFAM" id="SSF48498">
    <property type="entry name" value="Tetracyclin repressor-like, C-terminal domain"/>
    <property type="match status" value="1"/>
</dbReference>
<dbReference type="AlphaFoldDB" id="A0A560WDB8"/>
<dbReference type="OrthoDB" id="7506349at2"/>
<comment type="caution">
    <text evidence="2">The sequence shown here is derived from an EMBL/GenBank/DDBJ whole genome shotgun (WGS) entry which is preliminary data.</text>
</comment>
<dbReference type="SUPFAM" id="SSF46689">
    <property type="entry name" value="Homeodomain-like"/>
    <property type="match status" value="1"/>
</dbReference>
<dbReference type="RefSeq" id="WP_144856491.1">
    <property type="nucleotide sequence ID" value="NZ_BAAAYT010000001.1"/>
</dbReference>
<proteinExistence type="predicted"/>
<reference evidence="2 3" key="1">
    <citation type="submission" date="2019-06" db="EMBL/GenBank/DDBJ databases">
        <title>Sequencing the genomes of 1000 actinobacteria strains.</title>
        <authorList>
            <person name="Klenk H.-P."/>
        </authorList>
    </citation>
    <scope>NUCLEOTIDE SEQUENCE [LARGE SCALE GENOMIC DNA]</scope>
    <source>
        <strain evidence="2 3">DSM 18935</strain>
    </source>
</reference>
<protein>
    <submittedName>
        <fullName evidence="2">TetR family transcriptional regulator</fullName>
    </submittedName>
</protein>
<dbReference type="Proteomes" id="UP000315628">
    <property type="component" value="Unassembled WGS sequence"/>
</dbReference>
<dbReference type="Pfam" id="PF17940">
    <property type="entry name" value="TetR_C_31"/>
    <property type="match status" value="1"/>
</dbReference>
<name>A0A560WDB8_9MICO</name>
<sequence length="206" mass="22374">MTETRQPLSPRMAAIADAAVRVIARAGLRGMTHRAVDAEAGLPEGSTSSYLRTRLALLTAAGERVVSLLEARIAVIIEAVEAGVDEDEIVEDALDLFVSWLDEPELLMVRGELMLEAVRVPDVAAVMHPLRRRLVELVAHMLTRLQTPEPELRAPAILAAIEGVLSAALEQEPQDRADYVRRVGRTIIQAFRTDEPLMPGSAGDAS</sequence>
<dbReference type="InterPro" id="IPR036271">
    <property type="entry name" value="Tet_transcr_reg_TetR-rel_C_sf"/>
</dbReference>
<evidence type="ECO:0000259" key="1">
    <source>
        <dbReference type="Pfam" id="PF17940"/>
    </source>
</evidence>
<dbReference type="Gene3D" id="1.10.357.10">
    <property type="entry name" value="Tetracycline Repressor, domain 2"/>
    <property type="match status" value="1"/>
</dbReference>
<evidence type="ECO:0000313" key="3">
    <source>
        <dbReference type="Proteomes" id="UP000315628"/>
    </source>
</evidence>
<dbReference type="InterPro" id="IPR009057">
    <property type="entry name" value="Homeodomain-like_sf"/>
</dbReference>
<gene>
    <name evidence="2" type="ORF">FB557_1148</name>
</gene>
<dbReference type="EMBL" id="VIUW01000002">
    <property type="protein sequence ID" value="TWD15628.1"/>
    <property type="molecule type" value="Genomic_DNA"/>
</dbReference>
<dbReference type="InterPro" id="IPR041583">
    <property type="entry name" value="TetR_C_31"/>
</dbReference>
<evidence type="ECO:0000313" key="2">
    <source>
        <dbReference type="EMBL" id="TWD15628.1"/>
    </source>
</evidence>
<organism evidence="2 3">
    <name type="scientific">Marihabitans asiaticum</name>
    <dbReference type="NCBI Taxonomy" id="415218"/>
    <lineage>
        <taxon>Bacteria</taxon>
        <taxon>Bacillati</taxon>
        <taxon>Actinomycetota</taxon>
        <taxon>Actinomycetes</taxon>
        <taxon>Micrococcales</taxon>
        <taxon>Intrasporangiaceae</taxon>
        <taxon>Marihabitans</taxon>
    </lineage>
</organism>